<feature type="compositionally biased region" description="Basic and acidic residues" evidence="1">
    <location>
        <begin position="24"/>
        <end position="43"/>
    </location>
</feature>
<keyword evidence="4" id="KW-1185">Reference proteome</keyword>
<feature type="compositionally biased region" description="Basic and acidic residues" evidence="1">
    <location>
        <begin position="52"/>
        <end position="62"/>
    </location>
</feature>
<dbReference type="InterPro" id="IPR019380">
    <property type="entry name" value="Casein_kinase_sb_PP28"/>
</dbReference>
<sequence length="191" mass="22314">MPRGKWTNHKGRSRRFTNPEELEEQRKREEQERRWKKNNRGDDESSSEEEEKPATKGDKSNSEDETESESESEEESDDNKKGVAGLIQIENPNRRQLKAKKLATLNETLDTAEPAQLSRREREEVERQRKKLHYQKLQAEGKTDEARADLARLAIIKQQRAEAAKKREDEKKEKEMAKIQKSAEMQKALGK</sequence>
<evidence type="ECO:0000256" key="1">
    <source>
        <dbReference type="SAM" id="MobiDB-lite"/>
    </source>
</evidence>
<gene>
    <name evidence="3" type="ORF">AGLY_007816</name>
</gene>
<feature type="compositionally biased region" description="Basic residues" evidence="1">
    <location>
        <begin position="1"/>
        <end position="15"/>
    </location>
</feature>
<evidence type="ECO:0000313" key="4">
    <source>
        <dbReference type="Proteomes" id="UP000475862"/>
    </source>
</evidence>
<dbReference type="Proteomes" id="UP000475862">
    <property type="component" value="Unassembled WGS sequence"/>
</dbReference>
<proteinExistence type="predicted"/>
<accession>A0A6G0TN33</accession>
<dbReference type="AlphaFoldDB" id="A0A6G0TN33"/>
<dbReference type="PANTHER" id="PTHR22055">
    <property type="entry name" value="28 KDA HEAT- AND ACID-STABLE PHOSPHOPROTEIN PDGF-ASSOCIATED PROTEIN"/>
    <property type="match status" value="1"/>
</dbReference>
<dbReference type="EMBL" id="VYZN01000025">
    <property type="protein sequence ID" value="KAE9535915.1"/>
    <property type="molecule type" value="Genomic_DNA"/>
</dbReference>
<comment type="caution">
    <text evidence="3">The sequence shown here is derived from an EMBL/GenBank/DDBJ whole genome shotgun (WGS) entry which is preliminary data.</text>
</comment>
<feature type="region of interest" description="Disordered" evidence="1">
    <location>
        <begin position="1"/>
        <end position="96"/>
    </location>
</feature>
<evidence type="ECO:0000259" key="2">
    <source>
        <dbReference type="Pfam" id="PF10252"/>
    </source>
</evidence>
<feature type="compositionally biased region" description="Acidic residues" evidence="1">
    <location>
        <begin position="63"/>
        <end position="77"/>
    </location>
</feature>
<dbReference type="Pfam" id="PF10252">
    <property type="entry name" value="PP28"/>
    <property type="match status" value="1"/>
</dbReference>
<organism evidence="3 4">
    <name type="scientific">Aphis glycines</name>
    <name type="common">Soybean aphid</name>
    <dbReference type="NCBI Taxonomy" id="307491"/>
    <lineage>
        <taxon>Eukaryota</taxon>
        <taxon>Metazoa</taxon>
        <taxon>Ecdysozoa</taxon>
        <taxon>Arthropoda</taxon>
        <taxon>Hexapoda</taxon>
        <taxon>Insecta</taxon>
        <taxon>Pterygota</taxon>
        <taxon>Neoptera</taxon>
        <taxon>Paraneoptera</taxon>
        <taxon>Hemiptera</taxon>
        <taxon>Sternorrhyncha</taxon>
        <taxon>Aphidomorpha</taxon>
        <taxon>Aphidoidea</taxon>
        <taxon>Aphididae</taxon>
        <taxon>Aphidini</taxon>
        <taxon>Aphis</taxon>
        <taxon>Aphis</taxon>
    </lineage>
</organism>
<evidence type="ECO:0000313" key="3">
    <source>
        <dbReference type="EMBL" id="KAE9535915.1"/>
    </source>
</evidence>
<feature type="compositionally biased region" description="Basic and acidic residues" evidence="1">
    <location>
        <begin position="161"/>
        <end position="178"/>
    </location>
</feature>
<reference evidence="3 4" key="1">
    <citation type="submission" date="2019-08" db="EMBL/GenBank/DDBJ databases">
        <title>The genome of the soybean aphid Biotype 1, its phylome, world population structure and adaptation to the North American continent.</title>
        <authorList>
            <person name="Giordano R."/>
            <person name="Donthu R.K."/>
            <person name="Hernandez A.G."/>
            <person name="Wright C.L."/>
            <person name="Zimin A.V."/>
        </authorList>
    </citation>
    <scope>NUCLEOTIDE SEQUENCE [LARGE SCALE GENOMIC DNA]</scope>
    <source>
        <tissue evidence="3">Whole aphids</tissue>
    </source>
</reference>
<feature type="region of interest" description="Disordered" evidence="1">
    <location>
        <begin position="161"/>
        <end position="191"/>
    </location>
</feature>
<name>A0A6G0TN33_APHGL</name>
<feature type="domain" description="Casein kinase substrate phosphoprotein PP28" evidence="2">
    <location>
        <begin position="91"/>
        <end position="173"/>
    </location>
</feature>
<dbReference type="InterPro" id="IPR039876">
    <property type="entry name" value="HAP28"/>
</dbReference>
<dbReference type="OrthoDB" id="21120at2759"/>
<protein>
    <recommendedName>
        <fullName evidence="2">Casein kinase substrate phosphoprotein PP28 domain-containing protein</fullName>
    </recommendedName>
</protein>